<dbReference type="SMART" id="SM00591">
    <property type="entry name" value="RWD"/>
    <property type="match status" value="1"/>
</dbReference>
<name>A0AA39F0B1_9HYME</name>
<dbReference type="InterPro" id="IPR006575">
    <property type="entry name" value="RWD_dom"/>
</dbReference>
<dbReference type="InterPro" id="IPR040213">
    <property type="entry name" value="GIR2-like"/>
</dbReference>
<feature type="region of interest" description="Disordered" evidence="1">
    <location>
        <begin position="218"/>
        <end position="261"/>
    </location>
</feature>
<dbReference type="InterPro" id="IPR032378">
    <property type="entry name" value="ZC3H15/TMA46_C"/>
</dbReference>
<accession>A0AA39F0B1</accession>
<dbReference type="InterPro" id="IPR016135">
    <property type="entry name" value="UBQ-conjugating_enzyme/RWD"/>
</dbReference>
<dbReference type="Gene3D" id="6.20.400.10">
    <property type="match status" value="1"/>
</dbReference>
<dbReference type="PANTHER" id="PTHR12292">
    <property type="entry name" value="RWD DOMAIN-CONTAINING PROTEIN"/>
    <property type="match status" value="1"/>
</dbReference>
<dbReference type="Pfam" id="PF16543">
    <property type="entry name" value="DFRP_C"/>
    <property type="match status" value="1"/>
</dbReference>
<dbReference type="Pfam" id="PF05773">
    <property type="entry name" value="RWD"/>
    <property type="match status" value="1"/>
</dbReference>
<dbReference type="CDD" id="cd23816">
    <property type="entry name" value="RWD_RWDD1"/>
    <property type="match status" value="1"/>
</dbReference>
<proteinExistence type="predicted"/>
<protein>
    <recommendedName>
        <fullName evidence="2">RWD domain-containing protein</fullName>
    </recommendedName>
</protein>
<sequence length="261" mass="30457">MDHKAEQLDEIEALDSIYCGELNVLETEPYYKFVLPIKSEEYEPESDNGLACNLEFTYTEKYPDEPLLIEIEDTENFEDGDIEKLREHLTEQMNENMGMVMVFTLVSAAQEWLNVQWDRIKLHREQTAAKKLIEDEEAERKRFEGTRVCVETFMRWKEKFDIEMGHTKRRELAALQGKKMTGRELFMTDKTLNESDLKFLDDGEAVKVDESLFQNMDDLDLDNNDCGDANDDDDDDDDDDDSFKVDNHRGYNDPVVCVGDE</sequence>
<keyword evidence="4" id="KW-1185">Reference proteome</keyword>
<dbReference type="FunFam" id="3.10.110.10:FF:000075">
    <property type="entry name" value="RWD domain-containing protein (Gir2)"/>
    <property type="match status" value="1"/>
</dbReference>
<evidence type="ECO:0000259" key="2">
    <source>
        <dbReference type="PROSITE" id="PS50908"/>
    </source>
</evidence>
<dbReference type="Gene3D" id="3.10.110.10">
    <property type="entry name" value="Ubiquitin Conjugating Enzyme"/>
    <property type="match status" value="1"/>
</dbReference>
<dbReference type="PROSITE" id="PS50908">
    <property type="entry name" value="RWD"/>
    <property type="match status" value="1"/>
</dbReference>
<dbReference type="EMBL" id="JAQQBS010001425">
    <property type="protein sequence ID" value="KAK0157753.1"/>
    <property type="molecule type" value="Genomic_DNA"/>
</dbReference>
<gene>
    <name evidence="3" type="ORF">PV328_011451</name>
</gene>
<dbReference type="AlphaFoldDB" id="A0AA39F0B1"/>
<reference evidence="3" key="2">
    <citation type="submission" date="2023-03" db="EMBL/GenBank/DDBJ databases">
        <authorList>
            <person name="Inwood S.N."/>
            <person name="Skelly J.G."/>
            <person name="Guhlin J."/>
            <person name="Harrop T.W.R."/>
            <person name="Goldson S.G."/>
            <person name="Dearden P.K."/>
        </authorList>
    </citation>
    <scope>NUCLEOTIDE SEQUENCE</scope>
    <source>
        <strain evidence="3">Irish</strain>
        <tissue evidence="3">Whole body</tissue>
    </source>
</reference>
<organism evidence="3 4">
    <name type="scientific">Microctonus aethiopoides</name>
    <dbReference type="NCBI Taxonomy" id="144406"/>
    <lineage>
        <taxon>Eukaryota</taxon>
        <taxon>Metazoa</taxon>
        <taxon>Ecdysozoa</taxon>
        <taxon>Arthropoda</taxon>
        <taxon>Hexapoda</taxon>
        <taxon>Insecta</taxon>
        <taxon>Pterygota</taxon>
        <taxon>Neoptera</taxon>
        <taxon>Endopterygota</taxon>
        <taxon>Hymenoptera</taxon>
        <taxon>Apocrita</taxon>
        <taxon>Ichneumonoidea</taxon>
        <taxon>Braconidae</taxon>
        <taxon>Euphorinae</taxon>
        <taxon>Microctonus</taxon>
    </lineage>
</organism>
<feature type="compositionally biased region" description="Basic and acidic residues" evidence="1">
    <location>
        <begin position="242"/>
        <end position="251"/>
    </location>
</feature>
<comment type="caution">
    <text evidence="3">The sequence shown here is derived from an EMBL/GenBank/DDBJ whole genome shotgun (WGS) entry which is preliminary data.</text>
</comment>
<feature type="compositionally biased region" description="Acidic residues" evidence="1">
    <location>
        <begin position="218"/>
        <end position="241"/>
    </location>
</feature>
<dbReference type="Proteomes" id="UP001168990">
    <property type="component" value="Unassembled WGS sequence"/>
</dbReference>
<dbReference type="SUPFAM" id="SSF54495">
    <property type="entry name" value="UBC-like"/>
    <property type="match status" value="1"/>
</dbReference>
<evidence type="ECO:0000313" key="3">
    <source>
        <dbReference type="EMBL" id="KAK0157753.1"/>
    </source>
</evidence>
<feature type="domain" description="RWD" evidence="2">
    <location>
        <begin position="9"/>
        <end position="116"/>
    </location>
</feature>
<evidence type="ECO:0000256" key="1">
    <source>
        <dbReference type="SAM" id="MobiDB-lite"/>
    </source>
</evidence>
<evidence type="ECO:0000313" key="4">
    <source>
        <dbReference type="Proteomes" id="UP001168990"/>
    </source>
</evidence>
<reference evidence="3" key="1">
    <citation type="journal article" date="2023" name="bioRxiv">
        <title>Scaffold-level genome assemblies of two parasitoid biocontrol wasps reveal the parthenogenesis mechanism and an associated novel virus.</title>
        <authorList>
            <person name="Inwood S."/>
            <person name="Skelly J."/>
            <person name="Guhlin J."/>
            <person name="Harrop T."/>
            <person name="Goldson S."/>
            <person name="Dearden P."/>
        </authorList>
    </citation>
    <scope>NUCLEOTIDE SEQUENCE</scope>
    <source>
        <strain evidence="3">Irish</strain>
        <tissue evidence="3">Whole body</tissue>
    </source>
</reference>